<accession>A0A3D8HCD0</accession>
<evidence type="ECO:0000313" key="1">
    <source>
        <dbReference type="EMBL" id="MBC8602961.1"/>
    </source>
</evidence>
<sequence length="82" mass="9642">MNGNKLLTVLKAEYVHDYILRIWFSDGQEKLMDFSSLLSKGICSKLRDLNYFKRFNIDPFTIDWNNEIGFAPEFLYENSVPA</sequence>
<dbReference type="RefSeq" id="WP_115500456.1">
    <property type="nucleotide sequence ID" value="NZ_JACRTI010000042.1"/>
</dbReference>
<proteinExistence type="predicted"/>
<dbReference type="InterPro" id="IPR018841">
    <property type="entry name" value="DUF2442"/>
</dbReference>
<dbReference type="InterPro" id="IPR036782">
    <property type="entry name" value="NE0471-like_N"/>
</dbReference>
<protein>
    <submittedName>
        <fullName evidence="2">DUF2442 domain-containing protein</fullName>
    </submittedName>
</protein>
<name>A0A3D8HCD0_9BACT</name>
<evidence type="ECO:0000313" key="3">
    <source>
        <dbReference type="Proteomes" id="UP000256321"/>
    </source>
</evidence>
<dbReference type="Pfam" id="PF10387">
    <property type="entry name" value="DUF2442"/>
    <property type="match status" value="1"/>
</dbReference>
<dbReference type="EMBL" id="JACRTI010000042">
    <property type="protein sequence ID" value="MBC8602961.1"/>
    <property type="molecule type" value="Genomic_DNA"/>
</dbReference>
<organism evidence="2 3">
    <name type="scientific">Parabacteroides acidifaciens</name>
    <dbReference type="NCBI Taxonomy" id="2290935"/>
    <lineage>
        <taxon>Bacteria</taxon>
        <taxon>Pseudomonadati</taxon>
        <taxon>Bacteroidota</taxon>
        <taxon>Bacteroidia</taxon>
        <taxon>Bacteroidales</taxon>
        <taxon>Tannerellaceae</taxon>
        <taxon>Parabacteroides</taxon>
    </lineage>
</organism>
<dbReference type="EMBL" id="QREV01000042">
    <property type="protein sequence ID" value="RDU48292.1"/>
    <property type="molecule type" value="Genomic_DNA"/>
</dbReference>
<gene>
    <name evidence="2" type="ORF">DWU89_15070</name>
    <name evidence="1" type="ORF">H8784_14695</name>
</gene>
<comment type="caution">
    <text evidence="2">The sequence shown here is derived from an EMBL/GenBank/DDBJ whole genome shotgun (WGS) entry which is preliminary data.</text>
</comment>
<dbReference type="Proteomes" id="UP000629596">
    <property type="component" value="Unassembled WGS sequence"/>
</dbReference>
<reference evidence="1 4" key="2">
    <citation type="submission" date="2020-08" db="EMBL/GenBank/DDBJ databases">
        <title>Genome public.</title>
        <authorList>
            <person name="Liu C."/>
            <person name="Sun Q."/>
        </authorList>
    </citation>
    <scope>NUCLEOTIDE SEQUENCE [LARGE SCALE GENOMIC DNA]</scope>
    <source>
        <strain evidence="1 4">426_9</strain>
    </source>
</reference>
<keyword evidence="4" id="KW-1185">Reference proteome</keyword>
<evidence type="ECO:0000313" key="2">
    <source>
        <dbReference type="EMBL" id="RDU48292.1"/>
    </source>
</evidence>
<reference evidence="2 3" key="1">
    <citation type="submission" date="2018-07" db="EMBL/GenBank/DDBJ databases">
        <title>Parabacteroides acidifaciens nov. sp., isolated from human feces.</title>
        <authorList>
            <person name="Wang Y.J."/>
        </authorList>
    </citation>
    <scope>NUCLEOTIDE SEQUENCE [LARGE SCALE GENOMIC DNA]</scope>
    <source>
        <strain evidence="2 3">426-9</strain>
    </source>
</reference>
<dbReference type="SUPFAM" id="SSF143880">
    <property type="entry name" value="NE0471 N-terminal domain-like"/>
    <property type="match status" value="1"/>
</dbReference>
<dbReference type="Gene3D" id="3.30.2020.10">
    <property type="entry name" value="NE0471-like N-terminal domain"/>
    <property type="match status" value="1"/>
</dbReference>
<dbReference type="Proteomes" id="UP000256321">
    <property type="component" value="Unassembled WGS sequence"/>
</dbReference>
<evidence type="ECO:0000313" key="4">
    <source>
        <dbReference type="Proteomes" id="UP000629596"/>
    </source>
</evidence>
<dbReference type="AlphaFoldDB" id="A0A3D8HCD0"/>